<feature type="compositionally biased region" description="Polar residues" evidence="1">
    <location>
        <begin position="42"/>
        <end position="58"/>
    </location>
</feature>
<protein>
    <submittedName>
        <fullName evidence="2">Uncharacterized protein</fullName>
    </submittedName>
</protein>
<feature type="compositionally biased region" description="Low complexity" evidence="1">
    <location>
        <begin position="23"/>
        <end position="34"/>
    </location>
</feature>
<dbReference type="AlphaFoldDB" id="A0AAD4G7C1"/>
<comment type="caution">
    <text evidence="2">The sequence shown here is derived from an EMBL/GenBank/DDBJ whole genome shotgun (WGS) entry which is preliminary data.</text>
</comment>
<evidence type="ECO:0000313" key="3">
    <source>
        <dbReference type="Proteomes" id="UP001194468"/>
    </source>
</evidence>
<dbReference type="EMBL" id="WHUW01000121">
    <property type="protein sequence ID" value="KAF8422784.1"/>
    <property type="molecule type" value="Genomic_DNA"/>
</dbReference>
<feature type="region of interest" description="Disordered" evidence="1">
    <location>
        <begin position="23"/>
        <end position="58"/>
    </location>
</feature>
<keyword evidence="3" id="KW-1185">Reference proteome</keyword>
<dbReference type="Proteomes" id="UP001194468">
    <property type="component" value="Unassembled WGS sequence"/>
</dbReference>
<proteinExistence type="predicted"/>
<reference evidence="2" key="2">
    <citation type="journal article" date="2020" name="Nat. Commun.">
        <title>Large-scale genome sequencing of mycorrhizal fungi provides insights into the early evolution of symbiotic traits.</title>
        <authorList>
            <person name="Miyauchi S."/>
            <person name="Kiss E."/>
            <person name="Kuo A."/>
            <person name="Drula E."/>
            <person name="Kohler A."/>
            <person name="Sanchez-Garcia M."/>
            <person name="Morin E."/>
            <person name="Andreopoulos B."/>
            <person name="Barry K.W."/>
            <person name="Bonito G."/>
            <person name="Buee M."/>
            <person name="Carver A."/>
            <person name="Chen C."/>
            <person name="Cichocki N."/>
            <person name="Clum A."/>
            <person name="Culley D."/>
            <person name="Crous P.W."/>
            <person name="Fauchery L."/>
            <person name="Girlanda M."/>
            <person name="Hayes R.D."/>
            <person name="Keri Z."/>
            <person name="LaButti K."/>
            <person name="Lipzen A."/>
            <person name="Lombard V."/>
            <person name="Magnuson J."/>
            <person name="Maillard F."/>
            <person name="Murat C."/>
            <person name="Nolan M."/>
            <person name="Ohm R.A."/>
            <person name="Pangilinan J."/>
            <person name="Pereira M.F."/>
            <person name="Perotto S."/>
            <person name="Peter M."/>
            <person name="Pfister S."/>
            <person name="Riley R."/>
            <person name="Sitrit Y."/>
            <person name="Stielow J.B."/>
            <person name="Szollosi G."/>
            <person name="Zifcakova L."/>
            <person name="Stursova M."/>
            <person name="Spatafora J.W."/>
            <person name="Tedersoo L."/>
            <person name="Vaario L.M."/>
            <person name="Yamada A."/>
            <person name="Yan M."/>
            <person name="Wang P."/>
            <person name="Xu J."/>
            <person name="Bruns T."/>
            <person name="Baldrian P."/>
            <person name="Vilgalys R."/>
            <person name="Dunand C."/>
            <person name="Henrissat B."/>
            <person name="Grigoriev I.V."/>
            <person name="Hibbett D."/>
            <person name="Nagy L.G."/>
            <person name="Martin F.M."/>
        </authorList>
    </citation>
    <scope>NUCLEOTIDE SEQUENCE</scope>
    <source>
        <strain evidence="2">BED1</strain>
    </source>
</reference>
<accession>A0AAD4G7C1</accession>
<name>A0AAD4G7C1_BOLED</name>
<organism evidence="2 3">
    <name type="scientific">Boletus edulis BED1</name>
    <dbReference type="NCBI Taxonomy" id="1328754"/>
    <lineage>
        <taxon>Eukaryota</taxon>
        <taxon>Fungi</taxon>
        <taxon>Dikarya</taxon>
        <taxon>Basidiomycota</taxon>
        <taxon>Agaricomycotina</taxon>
        <taxon>Agaricomycetes</taxon>
        <taxon>Agaricomycetidae</taxon>
        <taxon>Boletales</taxon>
        <taxon>Boletineae</taxon>
        <taxon>Boletaceae</taxon>
        <taxon>Boletoideae</taxon>
        <taxon>Boletus</taxon>
    </lineage>
</organism>
<evidence type="ECO:0000313" key="2">
    <source>
        <dbReference type="EMBL" id="KAF8422784.1"/>
    </source>
</evidence>
<sequence length="204" mass="21261">MAATLRSGESSAITGLCVLSTISSSSPTQSSPPTVIAPSPSLAKSTAESDGTSKISSPTNGTCVEVSYITGVPTIISKDATTSSMTMLPSLMDRQVSSLTATEITRTFLSSSRSPYQLSSKTGSPKTMGINMSQLRKRLLPKLDKDVKGSMSPTMQTEIEIPRAQKKVTGGEIVGRLFRLGSLARVASALKRLELSGSSGSSPV</sequence>
<evidence type="ECO:0000256" key="1">
    <source>
        <dbReference type="SAM" id="MobiDB-lite"/>
    </source>
</evidence>
<gene>
    <name evidence="2" type="ORF">L210DRAFT_14933</name>
</gene>
<reference evidence="2" key="1">
    <citation type="submission" date="2019-10" db="EMBL/GenBank/DDBJ databases">
        <authorList>
            <consortium name="DOE Joint Genome Institute"/>
            <person name="Kuo A."/>
            <person name="Miyauchi S."/>
            <person name="Kiss E."/>
            <person name="Drula E."/>
            <person name="Kohler A."/>
            <person name="Sanchez-Garcia M."/>
            <person name="Andreopoulos B."/>
            <person name="Barry K.W."/>
            <person name="Bonito G."/>
            <person name="Buee M."/>
            <person name="Carver A."/>
            <person name="Chen C."/>
            <person name="Cichocki N."/>
            <person name="Clum A."/>
            <person name="Culley D."/>
            <person name="Crous P.W."/>
            <person name="Fauchery L."/>
            <person name="Girlanda M."/>
            <person name="Hayes R."/>
            <person name="Keri Z."/>
            <person name="LaButti K."/>
            <person name="Lipzen A."/>
            <person name="Lombard V."/>
            <person name="Magnuson J."/>
            <person name="Maillard F."/>
            <person name="Morin E."/>
            <person name="Murat C."/>
            <person name="Nolan M."/>
            <person name="Ohm R."/>
            <person name="Pangilinan J."/>
            <person name="Pereira M."/>
            <person name="Perotto S."/>
            <person name="Peter M."/>
            <person name="Riley R."/>
            <person name="Sitrit Y."/>
            <person name="Stielow B."/>
            <person name="Szollosi G."/>
            <person name="Zifcakova L."/>
            <person name="Stursova M."/>
            <person name="Spatafora J.W."/>
            <person name="Tedersoo L."/>
            <person name="Vaario L.-M."/>
            <person name="Yamada A."/>
            <person name="Yan M."/>
            <person name="Wang P."/>
            <person name="Xu J."/>
            <person name="Bruns T."/>
            <person name="Baldrian P."/>
            <person name="Vilgalys R."/>
            <person name="Henrissat B."/>
            <person name="Grigoriev I.V."/>
            <person name="Hibbett D."/>
            <person name="Nagy L.G."/>
            <person name="Martin F.M."/>
        </authorList>
    </citation>
    <scope>NUCLEOTIDE SEQUENCE</scope>
    <source>
        <strain evidence="2">BED1</strain>
    </source>
</reference>